<comment type="caution">
    <text evidence="7">The sequence shown here is derived from an EMBL/GenBank/DDBJ whole genome shotgun (WGS) entry which is preliminary data.</text>
</comment>
<dbReference type="InterPro" id="IPR022003">
    <property type="entry name" value="RST"/>
</dbReference>
<evidence type="ECO:0000259" key="6">
    <source>
        <dbReference type="PROSITE" id="PS51879"/>
    </source>
</evidence>
<dbReference type="PROSITE" id="PS51879">
    <property type="entry name" value="RST"/>
    <property type="match status" value="1"/>
</dbReference>
<feature type="domain" description="PARP catalytic" evidence="5">
    <location>
        <begin position="36"/>
        <end position="254"/>
    </location>
</feature>
<dbReference type="Proteomes" id="UP001372338">
    <property type="component" value="Unassembled WGS sequence"/>
</dbReference>
<dbReference type="GO" id="GO:0005634">
    <property type="term" value="C:nucleus"/>
    <property type="evidence" value="ECO:0007669"/>
    <property type="project" value="UniProtKB-SubCell"/>
</dbReference>
<keyword evidence="2" id="KW-0217">Developmental protein</keyword>
<dbReference type="InterPro" id="IPR044964">
    <property type="entry name" value="RCD1/SRO1-5"/>
</dbReference>
<keyword evidence="3" id="KW-0346">Stress response</keyword>
<dbReference type="Gene3D" id="3.90.228.10">
    <property type="match status" value="1"/>
</dbReference>
<evidence type="ECO:0000256" key="3">
    <source>
        <dbReference type="ARBA" id="ARBA00023016"/>
    </source>
</evidence>
<feature type="domain" description="RST" evidence="6">
    <location>
        <begin position="247"/>
        <end position="318"/>
    </location>
</feature>
<protein>
    <submittedName>
        <fullName evidence="7">Uncharacterized protein</fullName>
    </submittedName>
</protein>
<keyword evidence="8" id="KW-1185">Reference proteome</keyword>
<accession>A0AAN9J4T4</accession>
<dbReference type="AlphaFoldDB" id="A0AAN9J4T4"/>
<keyword evidence="4" id="KW-0539">Nucleus</keyword>
<evidence type="ECO:0000313" key="7">
    <source>
        <dbReference type="EMBL" id="KAK7291631.1"/>
    </source>
</evidence>
<evidence type="ECO:0000256" key="4">
    <source>
        <dbReference type="ARBA" id="ARBA00023242"/>
    </source>
</evidence>
<organism evidence="7 8">
    <name type="scientific">Crotalaria pallida</name>
    <name type="common">Smooth rattlebox</name>
    <name type="synonym">Crotalaria striata</name>
    <dbReference type="NCBI Taxonomy" id="3830"/>
    <lineage>
        <taxon>Eukaryota</taxon>
        <taxon>Viridiplantae</taxon>
        <taxon>Streptophyta</taxon>
        <taxon>Embryophyta</taxon>
        <taxon>Tracheophyta</taxon>
        <taxon>Spermatophyta</taxon>
        <taxon>Magnoliopsida</taxon>
        <taxon>eudicotyledons</taxon>
        <taxon>Gunneridae</taxon>
        <taxon>Pentapetalae</taxon>
        <taxon>rosids</taxon>
        <taxon>fabids</taxon>
        <taxon>Fabales</taxon>
        <taxon>Fabaceae</taxon>
        <taxon>Papilionoideae</taxon>
        <taxon>50 kb inversion clade</taxon>
        <taxon>genistoids sensu lato</taxon>
        <taxon>core genistoids</taxon>
        <taxon>Crotalarieae</taxon>
        <taxon>Crotalaria</taxon>
    </lineage>
</organism>
<dbReference type="EMBL" id="JAYWIO010000001">
    <property type="protein sequence ID" value="KAK7291631.1"/>
    <property type="molecule type" value="Genomic_DNA"/>
</dbReference>
<reference evidence="7 8" key="1">
    <citation type="submission" date="2024-01" db="EMBL/GenBank/DDBJ databases">
        <title>The genomes of 5 underutilized Papilionoideae crops provide insights into root nodulation and disease resistanc.</title>
        <authorList>
            <person name="Yuan L."/>
        </authorList>
    </citation>
    <scope>NUCLEOTIDE SEQUENCE [LARGE SCALE GENOMIC DNA]</scope>
    <source>
        <strain evidence="7">ZHUSHIDOU_FW_LH</strain>
        <tissue evidence="7">Leaf</tissue>
    </source>
</reference>
<dbReference type="SUPFAM" id="SSF56399">
    <property type="entry name" value="ADP-ribosylation"/>
    <property type="match status" value="1"/>
</dbReference>
<gene>
    <name evidence="7" type="ORF">RIF29_06935</name>
</gene>
<evidence type="ECO:0000256" key="2">
    <source>
        <dbReference type="ARBA" id="ARBA00022473"/>
    </source>
</evidence>
<comment type="subcellular location">
    <subcellularLocation>
        <location evidence="1">Nucleus</location>
    </subcellularLocation>
</comment>
<dbReference type="GO" id="GO:0003950">
    <property type="term" value="F:NAD+ poly-ADP-ribosyltransferase activity"/>
    <property type="evidence" value="ECO:0007669"/>
    <property type="project" value="InterPro"/>
</dbReference>
<proteinExistence type="predicted"/>
<evidence type="ECO:0000259" key="5">
    <source>
        <dbReference type="PROSITE" id="PS51059"/>
    </source>
</evidence>
<evidence type="ECO:0000313" key="8">
    <source>
        <dbReference type="Proteomes" id="UP001372338"/>
    </source>
</evidence>
<evidence type="ECO:0000256" key="1">
    <source>
        <dbReference type="ARBA" id="ARBA00004123"/>
    </source>
</evidence>
<dbReference type="InterPro" id="IPR012317">
    <property type="entry name" value="Poly(ADP-ribose)pol_cat_dom"/>
</dbReference>
<dbReference type="Pfam" id="PF12174">
    <property type="entry name" value="RST"/>
    <property type="match status" value="1"/>
</dbReference>
<dbReference type="PANTHER" id="PTHR32263">
    <property type="entry name" value="INACTIVE POLY [ADP-RIBOSE] POLYMERASE SRO4-RELATED"/>
    <property type="match status" value="1"/>
</dbReference>
<name>A0AAN9J4T4_CROPI</name>
<dbReference type="PANTHER" id="PTHR32263:SF12">
    <property type="entry name" value="INACTIVE POLY [ADP-RIBOSE] POLYMERASE SRO4-RELATED"/>
    <property type="match status" value="1"/>
</dbReference>
<sequence length="339" mass="37485">MAAAHDVSVNEVSDKSVIFQADGEVIDVSDSESNASVVVGGGVGVVQEAPIFARLTEGEKVRNVMESKFLRDMEPIGLKPEVVAVHRNACKSLMAVAKAQTFQIFHRAVAKMRDGNANIVYAWYGASSKGELREIVEHGFTGNNLNNGLRLSPESYPIESVKKCVADRHGIKHMLLCRVILGRLELVQPDQWRPSSPDFDSGAVESLADPKEYVIWSSRMNTHILPEFVLSFKLPPVPGRERVEQPLRPSSPWMPFPALIAVLSRTLPSPDVTLLKKYHIDYAEKRISRLELIQKVRTIAGDPLLVAIIKTFRAKKIPPSCLKMTKSRNGNRTGSKGAE</sequence>
<dbReference type="PROSITE" id="PS51059">
    <property type="entry name" value="PARP_CATALYTIC"/>
    <property type="match status" value="1"/>
</dbReference>